<protein>
    <recommendedName>
        <fullName evidence="3">OCEL domain-containing protein</fullName>
    </recommendedName>
</protein>
<reference evidence="2" key="1">
    <citation type="submission" date="2021-01" db="EMBL/GenBank/DDBJ databases">
        <authorList>
            <person name="Corre E."/>
            <person name="Pelletier E."/>
            <person name="Niang G."/>
            <person name="Scheremetjew M."/>
            <person name="Finn R."/>
            <person name="Kale V."/>
            <person name="Holt S."/>
            <person name="Cochrane G."/>
            <person name="Meng A."/>
            <person name="Brown T."/>
            <person name="Cohen L."/>
        </authorList>
    </citation>
    <scope>NUCLEOTIDE SEQUENCE</scope>
    <source>
        <strain evidence="2">WS</strain>
    </source>
</reference>
<gene>
    <name evidence="2" type="ORF">PCOS0759_LOCUS5647</name>
</gene>
<dbReference type="EMBL" id="HBGD01006772">
    <property type="protein sequence ID" value="CAD9082407.1"/>
    <property type="molecule type" value="Transcribed_RNA"/>
</dbReference>
<feature type="compositionally biased region" description="Low complexity" evidence="1">
    <location>
        <begin position="156"/>
        <end position="187"/>
    </location>
</feature>
<sequence length="342" mass="39511">MSGGYNISLNQPHQQSAYPFFSVRLNRELFNQIQENKDSLELKTSTRNNQFQLKIGNKTYSSTGYSEKCVDVLKYSRKAESYIHVGPIHTKLSIEPEMTKSQASRIREETKVSNVRETKSKLLDDASIPNGNGKKRKREKSPALLNNKRIKKTETSRSTSSRGNSRSPNRSKTSSSTSGSASTSTISKPKNAMSMQIPKKSKRTDGRSDAAFEAELQRIPMHKLLEDHNLRGVNMGLKQSPSRHITKINSRKEFQTLWNEYQTLYKDYTKMYKVVRDNDSLFNRLFKMHARTTSKSLKEKVEKQIHQLHDLRQLDQKKLGKKYNMVHEDLQHLQKLLESFRP</sequence>
<dbReference type="AlphaFoldDB" id="A0A7S1KQS6"/>
<feature type="region of interest" description="Disordered" evidence="1">
    <location>
        <begin position="99"/>
        <end position="208"/>
    </location>
</feature>
<organism evidence="2">
    <name type="scientific">Percolomonas cosmopolitus</name>
    <dbReference type="NCBI Taxonomy" id="63605"/>
    <lineage>
        <taxon>Eukaryota</taxon>
        <taxon>Discoba</taxon>
        <taxon>Heterolobosea</taxon>
        <taxon>Tetramitia</taxon>
        <taxon>Eutetramitia</taxon>
        <taxon>Percolomonadidae</taxon>
        <taxon>Percolomonas</taxon>
    </lineage>
</organism>
<evidence type="ECO:0008006" key="3">
    <source>
        <dbReference type="Google" id="ProtNLM"/>
    </source>
</evidence>
<name>A0A7S1KQS6_9EUKA</name>
<evidence type="ECO:0000256" key="1">
    <source>
        <dbReference type="SAM" id="MobiDB-lite"/>
    </source>
</evidence>
<accession>A0A7S1KQS6</accession>
<evidence type="ECO:0000313" key="2">
    <source>
        <dbReference type="EMBL" id="CAD9082407.1"/>
    </source>
</evidence>
<proteinExistence type="predicted"/>
<feature type="compositionally biased region" description="Basic and acidic residues" evidence="1">
    <location>
        <begin position="105"/>
        <end position="124"/>
    </location>
</feature>